<proteinExistence type="predicted"/>
<keyword evidence="1" id="KW-0732">Signal</keyword>
<keyword evidence="3" id="KW-1185">Reference proteome</keyword>
<dbReference type="Proteomes" id="UP000270296">
    <property type="component" value="Unassembled WGS sequence"/>
</dbReference>
<protein>
    <submittedName>
        <fullName evidence="4">Secreted protein</fullName>
    </submittedName>
</protein>
<feature type="chain" id="PRO_5043139982" evidence="1">
    <location>
        <begin position="17"/>
        <end position="274"/>
    </location>
</feature>
<accession>A0A183IGS3</accession>
<dbReference type="WBParaSite" id="SBAD_0000295301-mRNA-1">
    <property type="protein sequence ID" value="SBAD_0000295301-mRNA-1"/>
    <property type="gene ID" value="SBAD_0000295301"/>
</dbReference>
<organism evidence="4">
    <name type="scientific">Soboliphyme baturini</name>
    <dbReference type="NCBI Taxonomy" id="241478"/>
    <lineage>
        <taxon>Eukaryota</taxon>
        <taxon>Metazoa</taxon>
        <taxon>Ecdysozoa</taxon>
        <taxon>Nematoda</taxon>
        <taxon>Enoplea</taxon>
        <taxon>Dorylaimia</taxon>
        <taxon>Dioctophymatida</taxon>
        <taxon>Dioctophymatoidea</taxon>
        <taxon>Soboliphymatidae</taxon>
        <taxon>Soboliphyme</taxon>
    </lineage>
</organism>
<gene>
    <name evidence="2" type="ORF">SBAD_LOCUS2818</name>
</gene>
<dbReference type="EMBL" id="UZAM01007422">
    <property type="protein sequence ID" value="VDO99040.1"/>
    <property type="molecule type" value="Genomic_DNA"/>
</dbReference>
<evidence type="ECO:0000313" key="3">
    <source>
        <dbReference type="Proteomes" id="UP000270296"/>
    </source>
</evidence>
<reference evidence="2 3" key="2">
    <citation type="submission" date="2018-11" db="EMBL/GenBank/DDBJ databases">
        <authorList>
            <consortium name="Pathogen Informatics"/>
        </authorList>
    </citation>
    <scope>NUCLEOTIDE SEQUENCE [LARGE SCALE GENOMIC DNA]</scope>
</reference>
<reference evidence="4" key="1">
    <citation type="submission" date="2016-06" db="UniProtKB">
        <authorList>
            <consortium name="WormBaseParasite"/>
        </authorList>
    </citation>
    <scope>IDENTIFICATION</scope>
</reference>
<evidence type="ECO:0000313" key="2">
    <source>
        <dbReference type="EMBL" id="VDO99040.1"/>
    </source>
</evidence>
<feature type="signal peptide" evidence="1">
    <location>
        <begin position="1"/>
        <end position="16"/>
    </location>
</feature>
<evidence type="ECO:0000313" key="4">
    <source>
        <dbReference type="WBParaSite" id="SBAD_0000295301-mRNA-1"/>
    </source>
</evidence>
<evidence type="ECO:0000256" key="1">
    <source>
        <dbReference type="SAM" id="SignalP"/>
    </source>
</evidence>
<sequence length="274" mass="30455">MFIKALIVTICLAVRAEEHCPEAIKQYFECSSKAKGVVDEELQNFLRFSNGIEKCFNAHPCVDADVPPPSTAAQPSDAELKEKANSAQETCWSEIFNLPTSLLKPIKPLSELPDNYIIIDSVLGAGNGTIYEEIAANVQRSIEDLTAAAKCSPEDLAEIKHCISELVDASGRPKIAVTTEAEAENRFNSFCNEHKHCLNIIPESCTTALKERESKFCSCFTEKFRKLLALPNTQLDAEPMVLISNPEICDSFTEVMFCRESFNDVRADYDIVDF</sequence>
<name>A0A183IGS3_9BILA</name>
<dbReference type="AlphaFoldDB" id="A0A183IGS3"/>